<gene>
    <name evidence="3" type="ORF">J4032_34855</name>
</gene>
<keyword evidence="4" id="KW-1185">Reference proteome</keyword>
<evidence type="ECO:0000256" key="2">
    <source>
        <dbReference type="SAM" id="Phobius"/>
    </source>
</evidence>
<organism evidence="3 4">
    <name type="scientific">Streptomyces formicae</name>
    <dbReference type="NCBI Taxonomy" id="1616117"/>
    <lineage>
        <taxon>Bacteria</taxon>
        <taxon>Bacillati</taxon>
        <taxon>Actinomycetota</taxon>
        <taxon>Actinomycetes</taxon>
        <taxon>Kitasatosporales</taxon>
        <taxon>Streptomycetaceae</taxon>
        <taxon>Streptomyces</taxon>
    </lineage>
</organism>
<evidence type="ECO:0000256" key="1">
    <source>
        <dbReference type="SAM" id="MobiDB-lite"/>
    </source>
</evidence>
<protein>
    <submittedName>
        <fullName evidence="3">Uncharacterized protein</fullName>
    </submittedName>
</protein>
<evidence type="ECO:0000313" key="3">
    <source>
        <dbReference type="EMBL" id="UNM15967.1"/>
    </source>
</evidence>
<name>A0ABY3WXE0_9ACTN</name>
<proteinExistence type="predicted"/>
<evidence type="ECO:0000313" key="4">
    <source>
        <dbReference type="Proteomes" id="UP000828924"/>
    </source>
</evidence>
<sequence length="254" mass="28031">MHQEPAPAPEAPVRRRRRGRTALIVAAAAVIGIVGGTAVGYGIQAEREPTPLPALSQPGLSYPAKPLPDSARPAPLSAAEDRKVKTDGDLRKLLLAKPADAKDVDFSYGDGWIPLAEYADYYESPTGALEDQLGNRIRRVAATSWKTGAYRTTEIRLVQYRPSVVRGAYEHAMGQMGYMADEDFAGSEGDPIKGSTNGRYYLFPVEREPGYLDLYEARAYFQRGDVMVEIFMYDTKRISKKEISSVAERQLGRL</sequence>
<dbReference type="RefSeq" id="WP_242338184.1">
    <property type="nucleotide sequence ID" value="NZ_CP071872.1"/>
</dbReference>
<keyword evidence="2" id="KW-0472">Membrane</keyword>
<feature type="transmembrane region" description="Helical" evidence="2">
    <location>
        <begin position="21"/>
        <end position="43"/>
    </location>
</feature>
<dbReference type="EMBL" id="CP071872">
    <property type="protein sequence ID" value="UNM15967.1"/>
    <property type="molecule type" value="Genomic_DNA"/>
</dbReference>
<dbReference type="Proteomes" id="UP000828924">
    <property type="component" value="Chromosome"/>
</dbReference>
<keyword evidence="2" id="KW-1133">Transmembrane helix</keyword>
<reference evidence="3 4" key="1">
    <citation type="submission" date="2021-03" db="EMBL/GenBank/DDBJ databases">
        <title>Complete genome of Streptomyces formicae strain 1H-GS9 (DSM 100524).</title>
        <authorList>
            <person name="Atanasov K.E."/>
            <person name="Altabella T."/>
            <person name="Ferrer A."/>
        </authorList>
    </citation>
    <scope>NUCLEOTIDE SEQUENCE [LARGE SCALE GENOMIC DNA]</scope>
    <source>
        <strain evidence="3 4">1H-GS9</strain>
    </source>
</reference>
<keyword evidence="2" id="KW-0812">Transmembrane</keyword>
<feature type="region of interest" description="Disordered" evidence="1">
    <location>
        <begin position="50"/>
        <end position="83"/>
    </location>
</feature>
<accession>A0ABY3WXE0</accession>